<dbReference type="KEGG" id="xeu:XSP_001577"/>
<evidence type="ECO:0000313" key="1">
    <source>
        <dbReference type="EMBL" id="CAD0322370.1"/>
    </source>
</evidence>
<organism evidence="2 3">
    <name type="scientific">Xanthomonas euroxanthea</name>
    <dbReference type="NCBI Taxonomy" id="2259622"/>
    <lineage>
        <taxon>Bacteria</taxon>
        <taxon>Pseudomonadati</taxon>
        <taxon>Pseudomonadota</taxon>
        <taxon>Gammaproteobacteria</taxon>
        <taxon>Lysobacterales</taxon>
        <taxon>Lysobacteraceae</taxon>
        <taxon>Xanthomonas</taxon>
    </lineage>
</organism>
<gene>
    <name evidence="2" type="ORF">XSP_001577</name>
</gene>
<evidence type="ECO:0000313" key="2">
    <source>
        <dbReference type="EMBL" id="CAD1790290.1"/>
    </source>
</evidence>
<dbReference type="GeneID" id="79388900"/>
<dbReference type="AlphaFoldDB" id="A0A8E4H3D7"/>
<name>A0A8E4H3D7_9XANT</name>
<reference evidence="2 3" key="1">
    <citation type="submission" date="2020-07" db="EMBL/GenBank/DDBJ databases">
        <authorList>
            <person name="Teixeira M."/>
        </authorList>
    </citation>
    <scope>NUCLEOTIDE SEQUENCE [LARGE SCALE GENOMIC DNA]</scope>
    <source>
        <strain evidence="2">1</strain>
        <strain evidence="1">Xanthomonas sp. CPBF 367</strain>
    </source>
</reference>
<evidence type="ECO:0000313" key="3">
    <source>
        <dbReference type="Proteomes" id="UP000515493"/>
    </source>
</evidence>
<dbReference type="EMBL" id="LR861803">
    <property type="protein sequence ID" value="CAD1790290.1"/>
    <property type="molecule type" value="Genomic_DNA"/>
</dbReference>
<sequence>MAKIRKKKAPMGKVLSKESVVANWLIDLINSGKLVDEIVGKDEVESVIGAADQASHLPRFSIDKMSRLASARASKFVLGQLGLLEIVAVDKSISLVSGEVLRPDIIAYNPESRVVLIFEVKREKGPERQAVSEVAGYEHEIQNLFPFLSNMDICFVIVARDWSDLLDHGVASLTTWSGKQCLALSLDYDAEPRQLQCRIVEAWYPTATVDIPEEAMQCFDVVLYEKTDDSLNRDSEFPPPLVQTAISMIAREGDRMRSHGFLMLWRNLVDSNRAYWVFTLCTLDPGVFHATMQKNADGRQSTLTTYFAKVGGLSNGSMPGSGYRIIDHAKNLLSEDYDIQIENHNTWKEKQRQHRGRSEPFLFEFWGEPGDFSRSFVTSQTVRSSLLPFLSTSKLDWTHPLVALPAIGYMSGRIPFVEGQVFCRDLFEAGITLGSLQICLLHIRSLLDQRGNDRSGEKESALRIAVALSKWCFPDAVALMAELAQLFKSYSSIQVPPPPLSNREENSVESVGAIIEWVTNHLIDESGYHKVAFLLGLQLSGCYELLNAGKPLNETPDGFEEIRKKMILFCRNVTEEMIEWGQNKHISRGNGLYVRDYIQGLTSIANIEGEANIVSGLKDLDFDRLLDVLRLCVDAVDKIRFPVHHTLVPTGPLKPDMSLLKSRVQHIFEKGDKRAAVIVSASGAYGVGHLPEECKVLPPLESTEDAIYFLDQRIGFAMATKLSWEEVGVRFAKGL</sequence>
<proteinExistence type="predicted"/>
<protein>
    <submittedName>
        <fullName evidence="2">Uncharacterized protein</fullName>
    </submittedName>
</protein>
<dbReference type="Proteomes" id="UP000515493">
    <property type="component" value="Chromosome"/>
</dbReference>
<dbReference type="EMBL" id="LR824641">
    <property type="protein sequence ID" value="CAD0322370.1"/>
    <property type="molecule type" value="Genomic_DNA"/>
</dbReference>
<dbReference type="RefSeq" id="WP_147421356.1">
    <property type="nucleotide sequence ID" value="NZ_LR861803.1"/>
</dbReference>
<accession>A0A8E4H3D7</accession>